<accession>A0ACB5SNI7</accession>
<proteinExistence type="predicted"/>
<evidence type="ECO:0000313" key="1">
    <source>
        <dbReference type="EMBL" id="GME49812.1"/>
    </source>
</evidence>
<feature type="non-terminal residue" evidence="1">
    <location>
        <position position="1"/>
    </location>
</feature>
<reference evidence="1" key="1">
    <citation type="submission" date="2024-09" db="EMBL/GenBank/DDBJ databases">
        <title>Draft Genome Sequences of Neofusicoccum parvum.</title>
        <authorList>
            <person name="Ashida A."/>
            <person name="Camagna M."/>
            <person name="Tanaka A."/>
            <person name="Takemoto D."/>
        </authorList>
    </citation>
    <scope>NUCLEOTIDE SEQUENCE</scope>
    <source>
        <strain evidence="1">PPO83</strain>
    </source>
</reference>
<dbReference type="EMBL" id="BSXG01000159">
    <property type="protein sequence ID" value="GME49812.1"/>
    <property type="molecule type" value="Genomic_DNA"/>
</dbReference>
<organism evidence="1 2">
    <name type="scientific">Neofusicoccum parvum</name>
    <dbReference type="NCBI Taxonomy" id="310453"/>
    <lineage>
        <taxon>Eukaryota</taxon>
        <taxon>Fungi</taxon>
        <taxon>Dikarya</taxon>
        <taxon>Ascomycota</taxon>
        <taxon>Pezizomycotina</taxon>
        <taxon>Dothideomycetes</taxon>
        <taxon>Dothideomycetes incertae sedis</taxon>
        <taxon>Botryosphaeriales</taxon>
        <taxon>Botryosphaeriaceae</taxon>
        <taxon>Neofusicoccum</taxon>
    </lineage>
</organism>
<comment type="caution">
    <text evidence="1">The sequence shown here is derived from an EMBL/GenBank/DDBJ whole genome shotgun (WGS) entry which is preliminary data.</text>
</comment>
<sequence length="116" mass="11636">RRLMATPAMRELGPTEVVPGAAVAADADLEAALRAQAAPGYQHVVGTSAMAPVALGGVVDPALAVHGVRGLRVVDAGVMPVIPGTHTSGTVYAVAEKAADIIKRAHGITIGVLAEE</sequence>
<keyword evidence="2" id="KW-1185">Reference proteome</keyword>
<dbReference type="Proteomes" id="UP001165186">
    <property type="component" value="Unassembled WGS sequence"/>
</dbReference>
<name>A0ACB5SNI7_9PEZI</name>
<evidence type="ECO:0000313" key="2">
    <source>
        <dbReference type="Proteomes" id="UP001165186"/>
    </source>
</evidence>
<gene>
    <name evidence="1" type="primary">g1974</name>
    <name evidence="1" type="ORF">NpPPO83_00001974</name>
</gene>
<protein>
    <submittedName>
        <fullName evidence="1">Glucose-methanol-choline oxidoreductase</fullName>
    </submittedName>
</protein>